<keyword evidence="2" id="KW-1185">Reference proteome</keyword>
<dbReference type="AlphaFoldDB" id="A0A239A5Z8"/>
<evidence type="ECO:0000313" key="2">
    <source>
        <dbReference type="Proteomes" id="UP000198415"/>
    </source>
</evidence>
<protein>
    <submittedName>
        <fullName evidence="1">Uncharacterized protein</fullName>
    </submittedName>
</protein>
<sequence>MSHLFDPIILLALGALVEGAGITLAVAVGLWSRNPARRETALRLIRAIRRAEDSGERE</sequence>
<evidence type="ECO:0000313" key="1">
    <source>
        <dbReference type="EMBL" id="SNR91055.1"/>
    </source>
</evidence>
<dbReference type="EMBL" id="FZNR01000007">
    <property type="protein sequence ID" value="SNR91055.1"/>
    <property type="molecule type" value="Genomic_DNA"/>
</dbReference>
<name>A0A239A5Z8_9ACTN</name>
<accession>A0A239A5Z8</accession>
<gene>
    <name evidence="1" type="ORF">SAMN06264365_10792</name>
</gene>
<proteinExistence type="predicted"/>
<dbReference type="Proteomes" id="UP000198415">
    <property type="component" value="Unassembled WGS sequence"/>
</dbReference>
<reference evidence="1 2" key="1">
    <citation type="submission" date="2017-06" db="EMBL/GenBank/DDBJ databases">
        <authorList>
            <person name="Kim H.J."/>
            <person name="Triplett B.A."/>
        </authorList>
    </citation>
    <scope>NUCLEOTIDE SEQUENCE [LARGE SCALE GENOMIC DNA]</scope>
    <source>
        <strain evidence="1 2">DSM 43151</strain>
    </source>
</reference>
<organism evidence="1 2">
    <name type="scientific">Actinoplanes regularis</name>
    <dbReference type="NCBI Taxonomy" id="52697"/>
    <lineage>
        <taxon>Bacteria</taxon>
        <taxon>Bacillati</taxon>
        <taxon>Actinomycetota</taxon>
        <taxon>Actinomycetes</taxon>
        <taxon>Micromonosporales</taxon>
        <taxon>Micromonosporaceae</taxon>
        <taxon>Actinoplanes</taxon>
    </lineage>
</organism>
<dbReference type="RefSeq" id="WP_179277196.1">
    <property type="nucleotide sequence ID" value="NZ_BOMU01000047.1"/>
</dbReference>